<dbReference type="Pfam" id="PF01370">
    <property type="entry name" value="Epimerase"/>
    <property type="match status" value="1"/>
</dbReference>
<feature type="domain" description="NAD-dependent epimerase/dehydratase" evidence="1">
    <location>
        <begin position="3"/>
        <end position="215"/>
    </location>
</feature>
<gene>
    <name evidence="2" type="ORF">HZS54_21560</name>
</gene>
<keyword evidence="3" id="KW-1185">Reference proteome</keyword>
<dbReference type="InterPro" id="IPR050177">
    <property type="entry name" value="Lipid_A_modif_metabolic_enz"/>
</dbReference>
<dbReference type="SUPFAM" id="SSF51735">
    <property type="entry name" value="NAD(P)-binding Rossmann-fold domains"/>
    <property type="match status" value="1"/>
</dbReference>
<dbReference type="KEGG" id="hpel:HZS54_21560"/>
<dbReference type="Proteomes" id="UP000509346">
    <property type="component" value="Chromosome"/>
</dbReference>
<dbReference type="OrthoDB" id="4907at2157"/>
<sequence>MDVLIIGGTGLISTGIARQAVDAGHDVTAFHRGETDADLPDAVAHVHGDRDDDDRLAEVAAEVDPEVVIDMVCFSPEQAESAVEAFEGVEQFVFCSTVDVYHRPLDANPATEDAARHPPVSDYGADKADCEDVFFEAGGDAFETTVIRPWSTYGEGGPVIHTMGWGTYYLDRVRKGEPIIVHGDGATLWGPCHRDDVAGAFVEAIGNETAYGEAYHVTSEEVISWNQYHEYVADAMDAPEPELVYIPTDKLVEAVPDRTDPLVDHFQYSTVFDNGKAKRDLDFEYTISFREGVERTIDDLQQRDAIDPYDSENDDEIIAAWRDSTESFVEAFDG</sequence>
<reference evidence="2 3" key="1">
    <citation type="submission" date="2020-07" db="EMBL/GenBank/DDBJ databases">
        <title>Halosimplex litoreum sp. nov. and Halosimplex rubrum sp. nov., isolated from different salt environments.</title>
        <authorList>
            <person name="Cui H."/>
        </authorList>
    </citation>
    <scope>NUCLEOTIDE SEQUENCE [LARGE SCALE GENOMIC DNA]</scope>
    <source>
        <strain evidence="2 3">R2</strain>
    </source>
</reference>
<dbReference type="InterPro" id="IPR036291">
    <property type="entry name" value="NAD(P)-bd_dom_sf"/>
</dbReference>
<dbReference type="PANTHER" id="PTHR43245">
    <property type="entry name" value="BIFUNCTIONAL POLYMYXIN RESISTANCE PROTEIN ARNA"/>
    <property type="match status" value="1"/>
</dbReference>
<dbReference type="EMBL" id="CP058909">
    <property type="protein sequence ID" value="QLH84064.1"/>
    <property type="molecule type" value="Genomic_DNA"/>
</dbReference>
<evidence type="ECO:0000313" key="3">
    <source>
        <dbReference type="Proteomes" id="UP000509346"/>
    </source>
</evidence>
<proteinExistence type="predicted"/>
<accession>A0A7D5PBU7</accession>
<evidence type="ECO:0000259" key="1">
    <source>
        <dbReference type="Pfam" id="PF01370"/>
    </source>
</evidence>
<dbReference type="AlphaFoldDB" id="A0A7D5PBU7"/>
<dbReference type="InterPro" id="IPR001509">
    <property type="entry name" value="Epimerase_deHydtase"/>
</dbReference>
<organism evidence="2 3">
    <name type="scientific">Halosimplex pelagicum</name>
    <dbReference type="NCBI Taxonomy" id="869886"/>
    <lineage>
        <taxon>Archaea</taxon>
        <taxon>Methanobacteriati</taxon>
        <taxon>Methanobacteriota</taxon>
        <taxon>Stenosarchaea group</taxon>
        <taxon>Halobacteria</taxon>
        <taxon>Halobacteriales</taxon>
        <taxon>Haloarculaceae</taxon>
        <taxon>Halosimplex</taxon>
    </lineage>
</organism>
<dbReference type="GeneID" id="56085235"/>
<dbReference type="Gene3D" id="3.40.50.720">
    <property type="entry name" value="NAD(P)-binding Rossmann-like Domain"/>
    <property type="match status" value="1"/>
</dbReference>
<name>A0A7D5PBU7_9EURY</name>
<evidence type="ECO:0000313" key="2">
    <source>
        <dbReference type="EMBL" id="QLH84064.1"/>
    </source>
</evidence>
<dbReference type="RefSeq" id="WP_179919162.1">
    <property type="nucleotide sequence ID" value="NZ_CP058909.1"/>
</dbReference>
<protein>
    <submittedName>
        <fullName evidence="2">NAD-dependent epimerase/dehydratase family protein</fullName>
    </submittedName>
</protein>